<keyword evidence="5 8" id="KW-0547">Nucleotide-binding</keyword>
<dbReference type="PANTHER" id="PTHR43654:SF1">
    <property type="entry name" value="ISOPENTENYL PHOSPHATE KINASE"/>
    <property type="match status" value="1"/>
</dbReference>
<reference evidence="10 11" key="1">
    <citation type="journal article" date="2011" name="J. Bacteriol.">
        <title>Genome sequence of the nonpathogenic Listeria monocytogenes serovar 4a strain M7.</title>
        <authorList>
            <person name="Chen J."/>
            <person name="Xia Y."/>
            <person name="Cheng C."/>
            <person name="Fang C."/>
            <person name="Shan Y."/>
            <person name="Jin G."/>
            <person name="Fang W."/>
        </authorList>
    </citation>
    <scope>NUCLEOTIDE SEQUENCE [LARGE SCALE GENOMIC DNA]</scope>
    <source>
        <strain evidence="10 11">M7</strain>
    </source>
</reference>
<dbReference type="NCBIfam" id="TIGR01027">
    <property type="entry name" value="proB"/>
    <property type="match status" value="1"/>
</dbReference>
<feature type="binding site" evidence="8">
    <location>
        <position position="54"/>
    </location>
    <ligand>
        <name>substrate</name>
    </ligand>
</feature>
<evidence type="ECO:0000313" key="10">
    <source>
        <dbReference type="EMBL" id="AEH92348.1"/>
    </source>
</evidence>
<keyword evidence="3 8" id="KW-0641">Proline biosynthesis</keyword>
<comment type="similarity">
    <text evidence="8">Belongs to the glutamate 5-kinase family.</text>
</comment>
<dbReference type="Gene3D" id="3.40.1160.10">
    <property type="entry name" value="Acetylglutamate kinase-like"/>
    <property type="match status" value="1"/>
</dbReference>
<evidence type="ECO:0000256" key="7">
    <source>
        <dbReference type="ARBA" id="ARBA00022840"/>
    </source>
</evidence>
<comment type="pathway">
    <text evidence="8">Amino-acid biosynthesis; L-proline biosynthesis; L-glutamate 5-semialdehyde from L-glutamate: step 1/2.</text>
</comment>
<dbReference type="HAMAP" id="MF_00456">
    <property type="entry name" value="ProB"/>
    <property type="match status" value="1"/>
</dbReference>
<dbReference type="InterPro" id="IPR001048">
    <property type="entry name" value="Asp/Glu/Uridylate_kinase"/>
</dbReference>
<dbReference type="SUPFAM" id="SSF53633">
    <property type="entry name" value="Carbamate kinase-like"/>
    <property type="match status" value="1"/>
</dbReference>
<dbReference type="InterPro" id="IPR036393">
    <property type="entry name" value="AceGlu_kinase-like_sf"/>
</dbReference>
<protein>
    <recommendedName>
        <fullName evidence="8">Glutamate 5-kinase</fullName>
        <ecNumber evidence="8">2.7.2.11</ecNumber>
    </recommendedName>
    <alternativeName>
        <fullName evidence="8">Gamma-glutamyl kinase</fullName>
        <shortName evidence="8">GK</shortName>
    </alternativeName>
</protein>
<dbReference type="PRINTS" id="PR00474">
    <property type="entry name" value="GLU5KINASE"/>
</dbReference>
<feature type="domain" description="Aspartate/glutamate/uridylate kinase" evidence="9">
    <location>
        <begin position="9"/>
        <end position="243"/>
    </location>
</feature>
<name>A0A0E0UW72_LISMM</name>
<dbReference type="GO" id="GO:0005829">
    <property type="term" value="C:cytosol"/>
    <property type="evidence" value="ECO:0007669"/>
    <property type="project" value="TreeGrafter"/>
</dbReference>
<sequence length="276" mass="30059">MRESLKNSKRLVIKVGTSTLMYGNGHINLRTIEKLAMVLSDLRNEGKEVILVSSGAIGVGCHKLQLPVRPTSIPDLQAVASVGQSELMHIYSKFFGEYGQVVGQVLLTRDVTDFPISRENVMNTLDSLLSRGIIPIVNENDTVAVEELEHVTKYGDNDLLSAIVAKLVQADLLIMLSDIDGFYGSNPTTDPDAVMFSEINQITPEIEALAGGRGSKFGTGGMLTKLSAASYCMESNQKMILTNGKNPTVIFNIMQGEQVGTLFASKKEELSHDRTH</sequence>
<comment type="function">
    <text evidence="8">Catalyzes the transfer of a phosphate group to glutamate to form L-glutamate 5-phosphate.</text>
</comment>
<evidence type="ECO:0000256" key="1">
    <source>
        <dbReference type="ARBA" id="ARBA00022490"/>
    </source>
</evidence>
<dbReference type="RefSeq" id="WP_003736436.1">
    <property type="nucleotide sequence ID" value="NC_017537.1"/>
</dbReference>
<dbReference type="FunFam" id="3.40.1160.10:FF:000036">
    <property type="entry name" value="Glutamate 5-kinase"/>
    <property type="match status" value="1"/>
</dbReference>
<dbReference type="Proteomes" id="UP000000486">
    <property type="component" value="Chromosome"/>
</dbReference>
<proteinExistence type="inferred from homology"/>
<evidence type="ECO:0000256" key="4">
    <source>
        <dbReference type="ARBA" id="ARBA00022679"/>
    </source>
</evidence>
<dbReference type="PROSITE" id="PS00902">
    <property type="entry name" value="GLUTAMATE_5_KINASE"/>
    <property type="match status" value="1"/>
</dbReference>
<dbReference type="Pfam" id="PF00696">
    <property type="entry name" value="AA_kinase"/>
    <property type="match status" value="1"/>
</dbReference>
<organism evidence="10 11">
    <name type="scientific">Listeria monocytogenes serotype 4a (strain M7)</name>
    <dbReference type="NCBI Taxonomy" id="1030009"/>
    <lineage>
        <taxon>Bacteria</taxon>
        <taxon>Bacillati</taxon>
        <taxon>Bacillota</taxon>
        <taxon>Bacilli</taxon>
        <taxon>Bacillales</taxon>
        <taxon>Listeriaceae</taxon>
        <taxon>Listeria</taxon>
    </lineage>
</organism>
<dbReference type="SMR" id="A0A0E0UW72"/>
<feature type="binding site" evidence="8">
    <location>
        <position position="157"/>
    </location>
    <ligand>
        <name>substrate</name>
    </ligand>
</feature>
<dbReference type="InterPro" id="IPR041739">
    <property type="entry name" value="G5K_ProB"/>
</dbReference>
<feature type="binding site" evidence="8">
    <location>
        <position position="14"/>
    </location>
    <ligand>
        <name>ATP</name>
        <dbReference type="ChEBI" id="CHEBI:30616"/>
    </ligand>
</feature>
<evidence type="ECO:0000256" key="3">
    <source>
        <dbReference type="ARBA" id="ARBA00022650"/>
    </source>
</evidence>
<feature type="binding site" evidence="8">
    <location>
        <begin position="177"/>
        <end position="178"/>
    </location>
    <ligand>
        <name>ATP</name>
        <dbReference type="ChEBI" id="CHEBI:30616"/>
    </ligand>
</feature>
<dbReference type="CDD" id="cd04242">
    <property type="entry name" value="AAK_G5K_ProB"/>
    <property type="match status" value="1"/>
</dbReference>
<dbReference type="UniPathway" id="UPA00098">
    <property type="reaction ID" value="UER00359"/>
</dbReference>
<gene>
    <name evidence="8 10" type="primary">proB</name>
    <name evidence="10" type="ordered locus">LMM7_1343</name>
</gene>
<dbReference type="PATRIC" id="fig|1030009.3.peg.1331"/>
<dbReference type="HOGENOM" id="CLU_025400_0_2_9"/>
<evidence type="ECO:0000256" key="8">
    <source>
        <dbReference type="HAMAP-Rule" id="MF_00456"/>
    </source>
</evidence>
<dbReference type="GO" id="GO:0005524">
    <property type="term" value="F:ATP binding"/>
    <property type="evidence" value="ECO:0007669"/>
    <property type="project" value="UniProtKB-KW"/>
</dbReference>
<dbReference type="InterPro" id="IPR011529">
    <property type="entry name" value="Glu_5kinase"/>
</dbReference>
<evidence type="ECO:0000256" key="5">
    <source>
        <dbReference type="ARBA" id="ARBA00022741"/>
    </source>
</evidence>
<evidence type="ECO:0000256" key="2">
    <source>
        <dbReference type="ARBA" id="ARBA00022605"/>
    </source>
</evidence>
<dbReference type="InterPro" id="IPR005715">
    <property type="entry name" value="Glu_5kinase/COase_Synthase"/>
</dbReference>
<keyword evidence="1 8" id="KW-0963">Cytoplasm</keyword>
<accession>A0A0E0UW72</accession>
<evidence type="ECO:0000313" key="11">
    <source>
        <dbReference type="Proteomes" id="UP000000486"/>
    </source>
</evidence>
<comment type="subcellular location">
    <subcellularLocation>
        <location evidence="8">Cytoplasm</location>
    </subcellularLocation>
</comment>
<dbReference type="GO" id="GO:0004349">
    <property type="term" value="F:glutamate 5-kinase activity"/>
    <property type="evidence" value="ECO:0007669"/>
    <property type="project" value="UniProtKB-UniRule"/>
</dbReference>
<dbReference type="EMBL" id="CP002816">
    <property type="protein sequence ID" value="AEH92348.1"/>
    <property type="molecule type" value="Genomic_DNA"/>
</dbReference>
<keyword evidence="7 8" id="KW-0067">ATP-binding</keyword>
<dbReference type="PIRSF" id="PIRSF000729">
    <property type="entry name" value="GK"/>
    <property type="match status" value="1"/>
</dbReference>
<dbReference type="PANTHER" id="PTHR43654">
    <property type="entry name" value="GLUTAMATE 5-KINASE"/>
    <property type="match status" value="1"/>
</dbReference>
<keyword evidence="4 8" id="KW-0808">Transferase</keyword>
<dbReference type="EC" id="2.7.2.11" evidence="8"/>
<dbReference type="AlphaFoldDB" id="A0A0E0UW72"/>
<feature type="binding site" evidence="8">
    <location>
        <begin position="219"/>
        <end position="225"/>
    </location>
    <ligand>
        <name>ATP</name>
        <dbReference type="ChEBI" id="CHEBI:30616"/>
    </ligand>
</feature>
<keyword evidence="6 8" id="KW-0418">Kinase</keyword>
<dbReference type="InterPro" id="IPR019797">
    <property type="entry name" value="Glutamate_5-kinase_CS"/>
</dbReference>
<comment type="catalytic activity">
    <reaction evidence="8">
        <text>L-glutamate + ATP = L-glutamyl 5-phosphate + ADP</text>
        <dbReference type="Rhea" id="RHEA:14877"/>
        <dbReference type="ChEBI" id="CHEBI:29985"/>
        <dbReference type="ChEBI" id="CHEBI:30616"/>
        <dbReference type="ChEBI" id="CHEBI:58274"/>
        <dbReference type="ChEBI" id="CHEBI:456216"/>
        <dbReference type="EC" id="2.7.2.11"/>
    </reaction>
</comment>
<dbReference type="GO" id="GO:0055129">
    <property type="term" value="P:L-proline biosynthetic process"/>
    <property type="evidence" value="ECO:0007669"/>
    <property type="project" value="UniProtKB-UniRule"/>
</dbReference>
<evidence type="ECO:0000259" key="9">
    <source>
        <dbReference type="Pfam" id="PF00696"/>
    </source>
</evidence>
<dbReference type="InterPro" id="IPR001057">
    <property type="entry name" value="Glu/AcGlu_kinase"/>
</dbReference>
<keyword evidence="2 8" id="KW-0028">Amino-acid biosynthesis</keyword>
<dbReference type="KEGG" id="lmq:LMM7_1343"/>
<evidence type="ECO:0000256" key="6">
    <source>
        <dbReference type="ARBA" id="ARBA00022777"/>
    </source>
</evidence>
<feature type="binding site" evidence="8">
    <location>
        <position position="141"/>
    </location>
    <ligand>
        <name>substrate</name>
    </ligand>
</feature>